<keyword evidence="1" id="KW-0547">Nucleotide-binding</keyword>
<dbReference type="SUPFAM" id="SSF52540">
    <property type="entry name" value="P-loop containing nucleoside triphosphate hydrolases"/>
    <property type="match status" value="1"/>
</dbReference>
<dbReference type="GO" id="GO:0005525">
    <property type="term" value="F:GTP binding"/>
    <property type="evidence" value="ECO:0007669"/>
    <property type="project" value="UniProtKB-KW"/>
</dbReference>
<proteinExistence type="predicted"/>
<dbReference type="InterPro" id="IPR000897">
    <property type="entry name" value="SRP54_GTPase_dom"/>
</dbReference>
<gene>
    <name evidence="4" type="ORF">S01H1_27402</name>
</gene>
<evidence type="ECO:0000256" key="2">
    <source>
        <dbReference type="ARBA" id="ARBA00023134"/>
    </source>
</evidence>
<dbReference type="EMBL" id="BARS01016679">
    <property type="protein sequence ID" value="GAF89576.1"/>
    <property type="molecule type" value="Genomic_DNA"/>
</dbReference>
<evidence type="ECO:0000259" key="3">
    <source>
        <dbReference type="PROSITE" id="PS00300"/>
    </source>
</evidence>
<organism evidence="4">
    <name type="scientific">marine sediment metagenome</name>
    <dbReference type="NCBI Taxonomy" id="412755"/>
    <lineage>
        <taxon>unclassified sequences</taxon>
        <taxon>metagenomes</taxon>
        <taxon>ecological metagenomes</taxon>
    </lineage>
</organism>
<dbReference type="PANTHER" id="PTHR11564">
    <property type="entry name" value="SIGNAL RECOGNITION PARTICLE 54K PROTEIN SRP54"/>
    <property type="match status" value="1"/>
</dbReference>
<feature type="domain" description="SRP54-type proteins GTP-binding" evidence="3">
    <location>
        <begin position="225"/>
        <end position="238"/>
    </location>
</feature>
<dbReference type="GO" id="GO:0003924">
    <property type="term" value="F:GTPase activity"/>
    <property type="evidence" value="ECO:0007669"/>
    <property type="project" value="InterPro"/>
</dbReference>
<accession>X0TQS8</accession>
<dbReference type="Pfam" id="PF00448">
    <property type="entry name" value="SRP54"/>
    <property type="match status" value="1"/>
</dbReference>
<dbReference type="Gene3D" id="3.40.50.300">
    <property type="entry name" value="P-loop containing nucleotide triphosphate hydrolases"/>
    <property type="match status" value="1"/>
</dbReference>
<evidence type="ECO:0000313" key="4">
    <source>
        <dbReference type="EMBL" id="GAF89576.1"/>
    </source>
</evidence>
<evidence type="ECO:0000256" key="1">
    <source>
        <dbReference type="ARBA" id="ARBA00022741"/>
    </source>
</evidence>
<dbReference type="PANTHER" id="PTHR11564:SF5">
    <property type="entry name" value="SIGNAL RECOGNITION PARTICLE SUBUNIT SRP54"/>
    <property type="match status" value="1"/>
</dbReference>
<dbReference type="InterPro" id="IPR003593">
    <property type="entry name" value="AAA+_ATPase"/>
</dbReference>
<feature type="non-terminal residue" evidence="4">
    <location>
        <position position="1"/>
    </location>
</feature>
<reference evidence="4" key="1">
    <citation type="journal article" date="2014" name="Front. Microbiol.">
        <title>High frequency of phylogenetically diverse reductive dehalogenase-homologous genes in deep subseafloor sedimentary metagenomes.</title>
        <authorList>
            <person name="Kawai M."/>
            <person name="Futagami T."/>
            <person name="Toyoda A."/>
            <person name="Takaki Y."/>
            <person name="Nishi S."/>
            <person name="Hori S."/>
            <person name="Arai W."/>
            <person name="Tsubouchi T."/>
            <person name="Morono Y."/>
            <person name="Uchiyama I."/>
            <person name="Ito T."/>
            <person name="Fujiyama A."/>
            <person name="Inagaki F."/>
            <person name="Takami H."/>
        </authorList>
    </citation>
    <scope>NUCLEOTIDE SEQUENCE</scope>
    <source>
        <strain evidence="4">Expedition CK06-06</strain>
    </source>
</reference>
<sequence>NYKVARDFIKRVEERALGVEVLKSLTPDHQLIKVVHESLTELLGGEAAQLAASEEIPTRILFVGLQGSGKTTCVAKVARRLRKRKKVPLLGACDVHRPAAVDQLQRLGDQLQVRVFAEPGETDAPGVAARGLAAARQAGADYYLIDTAGRMQVDEEMMREVERVRDATEPHQILLVVDGLTGQEAVAVSQAFHERLGLGGVILTKMDGDARGGAALSVRAVTGVPILFVGTGERIEALETFHPAGMASRILGMGDVIALVEKAQENVNLEEAEALRKSLE</sequence>
<dbReference type="InterPro" id="IPR022941">
    <property type="entry name" value="SRP54"/>
</dbReference>
<name>X0TQS8_9ZZZZ</name>
<dbReference type="SMART" id="SM00962">
    <property type="entry name" value="SRP54"/>
    <property type="match status" value="1"/>
</dbReference>
<feature type="non-terminal residue" evidence="4">
    <location>
        <position position="280"/>
    </location>
</feature>
<dbReference type="PROSITE" id="PS00300">
    <property type="entry name" value="SRP54"/>
    <property type="match status" value="1"/>
</dbReference>
<dbReference type="AlphaFoldDB" id="X0TQS8"/>
<dbReference type="SMART" id="SM00382">
    <property type="entry name" value="AAA"/>
    <property type="match status" value="1"/>
</dbReference>
<dbReference type="Gene3D" id="1.20.120.140">
    <property type="entry name" value="Signal recognition particle SRP54, nucleotide-binding domain"/>
    <property type="match status" value="1"/>
</dbReference>
<dbReference type="GO" id="GO:0048500">
    <property type="term" value="C:signal recognition particle"/>
    <property type="evidence" value="ECO:0007669"/>
    <property type="project" value="InterPro"/>
</dbReference>
<keyword evidence="2" id="KW-0342">GTP-binding</keyword>
<dbReference type="InterPro" id="IPR042101">
    <property type="entry name" value="SRP54_N_sf"/>
</dbReference>
<dbReference type="GO" id="GO:0006614">
    <property type="term" value="P:SRP-dependent cotranslational protein targeting to membrane"/>
    <property type="evidence" value="ECO:0007669"/>
    <property type="project" value="InterPro"/>
</dbReference>
<dbReference type="CDD" id="cd18539">
    <property type="entry name" value="SRP_G"/>
    <property type="match status" value="1"/>
</dbReference>
<protein>
    <recommendedName>
        <fullName evidence="3">SRP54-type proteins GTP-binding domain-containing protein</fullName>
    </recommendedName>
</protein>
<dbReference type="InterPro" id="IPR027417">
    <property type="entry name" value="P-loop_NTPase"/>
</dbReference>
<comment type="caution">
    <text evidence="4">The sequence shown here is derived from an EMBL/GenBank/DDBJ whole genome shotgun (WGS) entry which is preliminary data.</text>
</comment>